<dbReference type="GO" id="GO:0140359">
    <property type="term" value="F:ABC-type transporter activity"/>
    <property type="evidence" value="ECO:0007669"/>
    <property type="project" value="InterPro"/>
</dbReference>
<reference evidence="6 7" key="2">
    <citation type="journal article" date="2014" name="FEMS Microbiol. Lett.">
        <title>Draft genomic DNA sequence of the facultatively methylotrophic bacterium Acidomonas methanolica type strain MB58.</title>
        <authorList>
            <person name="Higashiura N."/>
            <person name="Hadano H."/>
            <person name="Hirakawa H."/>
            <person name="Matsutani M."/>
            <person name="Takabe S."/>
            <person name="Matsushita K."/>
            <person name="Azuma Y."/>
        </authorList>
    </citation>
    <scope>NUCLEOTIDE SEQUENCE [LARGE SCALE GENOMIC DNA]</scope>
    <source>
        <strain evidence="6 7">MB58</strain>
    </source>
</reference>
<dbReference type="EMBL" id="BAND01000041">
    <property type="protein sequence ID" value="GAJ29007.1"/>
    <property type="molecule type" value="Genomic_DNA"/>
</dbReference>
<dbReference type="GO" id="GO:0005524">
    <property type="term" value="F:ATP binding"/>
    <property type="evidence" value="ECO:0007669"/>
    <property type="project" value="UniProtKB-KW"/>
</dbReference>
<dbReference type="PANTHER" id="PTHR46743:SF2">
    <property type="entry name" value="TEICHOIC ACIDS EXPORT ATP-BINDING PROTEIN TAGH"/>
    <property type="match status" value="1"/>
</dbReference>
<dbReference type="PROSITE" id="PS00211">
    <property type="entry name" value="ABC_TRANSPORTER_1"/>
    <property type="match status" value="1"/>
</dbReference>
<keyword evidence="4 6" id="KW-0067">ATP-binding</keyword>
<dbReference type="InterPro" id="IPR003439">
    <property type="entry name" value="ABC_transporter-like_ATP-bd"/>
</dbReference>
<comment type="similarity">
    <text evidence="1">Belongs to the ABC transporter superfamily.</text>
</comment>
<keyword evidence="7" id="KW-1185">Reference proteome</keyword>
<accession>A0A023D4E7</accession>
<feature type="domain" description="ABC transporter" evidence="5">
    <location>
        <begin position="12"/>
        <end position="225"/>
    </location>
</feature>
<dbReference type="GO" id="GO:0016020">
    <property type="term" value="C:membrane"/>
    <property type="evidence" value="ECO:0007669"/>
    <property type="project" value="InterPro"/>
</dbReference>
<evidence type="ECO:0000256" key="1">
    <source>
        <dbReference type="ARBA" id="ARBA00005417"/>
    </source>
</evidence>
<organism evidence="6 7">
    <name type="scientific">Acidomonas methanolica NBRC 104435</name>
    <dbReference type="NCBI Taxonomy" id="1231351"/>
    <lineage>
        <taxon>Bacteria</taxon>
        <taxon>Pseudomonadati</taxon>
        <taxon>Pseudomonadota</taxon>
        <taxon>Alphaproteobacteria</taxon>
        <taxon>Acetobacterales</taxon>
        <taxon>Acetobacteraceae</taxon>
        <taxon>Acidomonas</taxon>
    </lineage>
</organism>
<name>A0A023D4E7_ACIMT</name>
<evidence type="ECO:0000256" key="3">
    <source>
        <dbReference type="ARBA" id="ARBA00022741"/>
    </source>
</evidence>
<sequence length="225" mass="25244">MRAKRKGVHALLECIDIVKDYKGHTGTRRVLNHVNLRLERGQKLGILGRNGAGKSTLMRIIGGVEPMTGGRIEQDMSISWPIAFGGAFQGSLSGLDNLRFIARIYGLDYTTTRAFVDDFAELGKQLAEPVKTYSSGMRARLAFALSIVIEFDCYLIDEVIMVGDARFHQRCHDELFGKRSDRALIIVSHSMDFVRDVCERGSVLHNGHLRHYDDVNDAIAEYETL</sequence>
<comment type="caution">
    <text evidence="6">The sequence shown here is derived from an EMBL/GenBank/DDBJ whole genome shotgun (WGS) entry which is preliminary data.</text>
</comment>
<dbReference type="PANTHER" id="PTHR46743">
    <property type="entry name" value="TEICHOIC ACIDS EXPORT ATP-BINDING PROTEIN TAGH"/>
    <property type="match status" value="1"/>
</dbReference>
<dbReference type="AlphaFoldDB" id="A0A023D4E7"/>
<evidence type="ECO:0000313" key="6">
    <source>
        <dbReference type="EMBL" id="GAJ29007.1"/>
    </source>
</evidence>
<proteinExistence type="inferred from homology"/>
<dbReference type="CDD" id="cd03220">
    <property type="entry name" value="ABC_KpsT_Wzt"/>
    <property type="match status" value="1"/>
</dbReference>
<dbReference type="InterPro" id="IPR027417">
    <property type="entry name" value="P-loop_NTPase"/>
</dbReference>
<keyword evidence="2" id="KW-0813">Transport</keyword>
<evidence type="ECO:0000259" key="5">
    <source>
        <dbReference type="PROSITE" id="PS50893"/>
    </source>
</evidence>
<dbReference type="GO" id="GO:0016887">
    <property type="term" value="F:ATP hydrolysis activity"/>
    <property type="evidence" value="ECO:0007669"/>
    <property type="project" value="InterPro"/>
</dbReference>
<dbReference type="PROSITE" id="PS50893">
    <property type="entry name" value="ABC_TRANSPORTER_2"/>
    <property type="match status" value="1"/>
</dbReference>
<dbReference type="Pfam" id="PF00005">
    <property type="entry name" value="ABC_tran"/>
    <property type="match status" value="1"/>
</dbReference>
<gene>
    <name evidence="6" type="ORF">Amme_041_041</name>
</gene>
<dbReference type="InterPro" id="IPR017871">
    <property type="entry name" value="ABC_transporter-like_CS"/>
</dbReference>
<evidence type="ECO:0000256" key="2">
    <source>
        <dbReference type="ARBA" id="ARBA00022448"/>
    </source>
</evidence>
<dbReference type="InterPro" id="IPR015860">
    <property type="entry name" value="ABC_transpr_TagH-like"/>
</dbReference>
<keyword evidence="3" id="KW-0547">Nucleotide-binding</keyword>
<dbReference type="Gene3D" id="3.40.50.300">
    <property type="entry name" value="P-loop containing nucleotide triphosphate hydrolases"/>
    <property type="match status" value="1"/>
</dbReference>
<dbReference type="InterPro" id="IPR003593">
    <property type="entry name" value="AAA+_ATPase"/>
</dbReference>
<protein>
    <submittedName>
        <fullName evidence="6">ABC transporter O-antigene exporter ATP-binding protein</fullName>
    </submittedName>
</protein>
<dbReference type="Proteomes" id="UP000019760">
    <property type="component" value="Unassembled WGS sequence"/>
</dbReference>
<reference evidence="7" key="1">
    <citation type="journal article" date="2014" name="FEMS Microbiol. Lett.">
        <title>Draft Genomic DNA Sequence of the Facultatively Methylotrophic Bacterium Acidomonas methanolica type strain MB58.</title>
        <authorList>
            <person name="Higashiura N."/>
            <person name="Hadano H."/>
            <person name="Hirakawa H."/>
            <person name="Matsutani M."/>
            <person name="Takabe S."/>
            <person name="Matsushita K."/>
            <person name="Azuma Y."/>
        </authorList>
    </citation>
    <scope>NUCLEOTIDE SEQUENCE [LARGE SCALE GENOMIC DNA]</scope>
    <source>
        <strain evidence="7">MB58</strain>
    </source>
</reference>
<evidence type="ECO:0000313" key="7">
    <source>
        <dbReference type="Proteomes" id="UP000019760"/>
    </source>
</evidence>
<dbReference type="SUPFAM" id="SSF52540">
    <property type="entry name" value="P-loop containing nucleoside triphosphate hydrolases"/>
    <property type="match status" value="1"/>
</dbReference>
<evidence type="ECO:0000256" key="4">
    <source>
        <dbReference type="ARBA" id="ARBA00022840"/>
    </source>
</evidence>
<dbReference type="SMART" id="SM00382">
    <property type="entry name" value="AAA"/>
    <property type="match status" value="1"/>
</dbReference>
<dbReference type="InterPro" id="IPR050683">
    <property type="entry name" value="Bact_Polysacc_Export_ATP-bd"/>
</dbReference>